<gene>
    <name evidence="1" type="ORF">G4Y79_14835</name>
</gene>
<reference evidence="1 2" key="1">
    <citation type="submission" date="2020-02" db="EMBL/GenBank/DDBJ databases">
        <authorList>
            <person name="Zheng R.K."/>
            <person name="Sun C.M."/>
        </authorList>
    </citation>
    <scope>NUCLEOTIDE SEQUENCE [LARGE SCALE GENOMIC DNA]</scope>
    <source>
        <strain evidence="2">rifampicinis</strain>
    </source>
</reference>
<protein>
    <submittedName>
        <fullName evidence="1">HEAT repeat domain-containing protein</fullName>
    </submittedName>
</protein>
<name>A0A7S8E602_9CHLR</name>
<dbReference type="AlphaFoldDB" id="A0A7S8E602"/>
<organism evidence="1 2">
    <name type="scientific">Phototrophicus methaneseepsis</name>
    <dbReference type="NCBI Taxonomy" id="2710758"/>
    <lineage>
        <taxon>Bacteria</taxon>
        <taxon>Bacillati</taxon>
        <taxon>Chloroflexota</taxon>
        <taxon>Candidatus Thermofontia</taxon>
        <taxon>Phototrophicales</taxon>
        <taxon>Phototrophicaceae</taxon>
        <taxon>Phototrophicus</taxon>
    </lineage>
</organism>
<keyword evidence="2" id="KW-1185">Reference proteome</keyword>
<evidence type="ECO:0000313" key="1">
    <source>
        <dbReference type="EMBL" id="QPC80980.1"/>
    </source>
</evidence>
<sequence>MASNRQRIIDYHISRLSDKRTEVRLETIQELVLMNATEALEALHHVYETDIDETVKRAAQRAGRVLYQHKVANNSTNNS</sequence>
<dbReference type="RefSeq" id="WP_195169054.1">
    <property type="nucleotide sequence ID" value="NZ_CP062983.1"/>
</dbReference>
<proteinExistence type="predicted"/>
<accession>A0A7S8E602</accession>
<dbReference type="KEGG" id="pmet:G4Y79_14835"/>
<dbReference type="EMBL" id="CP062983">
    <property type="protein sequence ID" value="QPC80980.1"/>
    <property type="molecule type" value="Genomic_DNA"/>
</dbReference>
<dbReference type="Proteomes" id="UP000594468">
    <property type="component" value="Chromosome"/>
</dbReference>
<evidence type="ECO:0000313" key="2">
    <source>
        <dbReference type="Proteomes" id="UP000594468"/>
    </source>
</evidence>